<evidence type="ECO:0000256" key="4">
    <source>
        <dbReference type="HAMAP-Rule" id="MF_01365"/>
    </source>
</evidence>
<dbReference type="RefSeq" id="WP_121100244.1">
    <property type="nucleotide sequence ID" value="NZ_RBII01000001.1"/>
</dbReference>
<evidence type="ECO:0000313" key="8">
    <source>
        <dbReference type="EMBL" id="RKQ72225.1"/>
    </source>
</evidence>
<keyword evidence="2 4" id="KW-0689">Ribosomal protein</keyword>
<keyword evidence="4 6" id="KW-0699">rRNA-binding</keyword>
<dbReference type="FunFam" id="3.90.930.12:FF:000001">
    <property type="entry name" value="50S ribosomal protein L6"/>
    <property type="match status" value="1"/>
</dbReference>
<dbReference type="Gene3D" id="3.90.930.12">
    <property type="entry name" value="Ribosomal protein L6, alpha-beta domain"/>
    <property type="match status" value="2"/>
</dbReference>
<dbReference type="InterPro" id="IPR019906">
    <property type="entry name" value="Ribosomal_uL6_bac-type"/>
</dbReference>
<dbReference type="Pfam" id="PF00347">
    <property type="entry name" value="Ribosomal_L6"/>
    <property type="match status" value="2"/>
</dbReference>
<keyword evidence="9" id="KW-1185">Reference proteome</keyword>
<dbReference type="InterPro" id="IPR002358">
    <property type="entry name" value="Ribosomal_uL6_CS"/>
</dbReference>
<dbReference type="AlphaFoldDB" id="A0A420WMW6"/>
<dbReference type="PROSITE" id="PS00525">
    <property type="entry name" value="RIBOSOMAL_L6_1"/>
    <property type="match status" value="1"/>
</dbReference>
<dbReference type="GO" id="GO:0002181">
    <property type="term" value="P:cytoplasmic translation"/>
    <property type="evidence" value="ECO:0007669"/>
    <property type="project" value="TreeGrafter"/>
</dbReference>
<evidence type="ECO:0000256" key="3">
    <source>
        <dbReference type="ARBA" id="ARBA00023274"/>
    </source>
</evidence>
<dbReference type="NCBIfam" id="TIGR03654">
    <property type="entry name" value="L6_bact"/>
    <property type="match status" value="1"/>
</dbReference>
<dbReference type="PANTHER" id="PTHR11655:SF14">
    <property type="entry name" value="LARGE RIBOSOMAL SUBUNIT PROTEIN UL6M"/>
    <property type="match status" value="1"/>
</dbReference>
<evidence type="ECO:0000256" key="2">
    <source>
        <dbReference type="ARBA" id="ARBA00022980"/>
    </source>
</evidence>
<organism evidence="8 9">
    <name type="scientific">Litorimonas taeanensis</name>
    <dbReference type="NCBI Taxonomy" id="568099"/>
    <lineage>
        <taxon>Bacteria</taxon>
        <taxon>Pseudomonadati</taxon>
        <taxon>Pseudomonadota</taxon>
        <taxon>Alphaproteobacteria</taxon>
        <taxon>Maricaulales</taxon>
        <taxon>Robiginitomaculaceae</taxon>
    </lineage>
</organism>
<proteinExistence type="inferred from homology"/>
<dbReference type="HAMAP" id="MF_01365_B">
    <property type="entry name" value="Ribosomal_uL6_B"/>
    <property type="match status" value="1"/>
</dbReference>
<comment type="subunit">
    <text evidence="4">Part of the 50S ribosomal subunit.</text>
</comment>
<gene>
    <name evidence="4" type="primary">rplF</name>
    <name evidence="8" type="ORF">DES40_1565</name>
</gene>
<dbReference type="SUPFAM" id="SSF56053">
    <property type="entry name" value="Ribosomal protein L6"/>
    <property type="match status" value="2"/>
</dbReference>
<dbReference type="InterPro" id="IPR036789">
    <property type="entry name" value="Ribosomal_uL6-like_a/b-dom_sf"/>
</dbReference>
<dbReference type="GO" id="GO:0019843">
    <property type="term" value="F:rRNA binding"/>
    <property type="evidence" value="ECO:0007669"/>
    <property type="project" value="UniProtKB-UniRule"/>
</dbReference>
<keyword evidence="4 6" id="KW-0694">RNA-binding</keyword>
<dbReference type="InParanoid" id="A0A420WMW6"/>
<dbReference type="PRINTS" id="PR00059">
    <property type="entry name" value="RIBOSOMALL6"/>
</dbReference>
<dbReference type="GO" id="GO:0022625">
    <property type="term" value="C:cytosolic large ribosomal subunit"/>
    <property type="evidence" value="ECO:0007669"/>
    <property type="project" value="UniProtKB-UniRule"/>
</dbReference>
<feature type="domain" description="Large ribosomal subunit protein uL6 alpha-beta" evidence="7">
    <location>
        <begin position="13"/>
        <end position="82"/>
    </location>
</feature>
<sequence>MSRIGKKPVAIIDGVTLTQSGQDVTVKGAKGELSFTLPDAVTGSLKDGEFTVAPVEGVKNANAMWGMSRTMIENMIQGVTKGFEKELELRGVGYRAQMKGTALSMQLGFSHDVDYTPPAGITIEAPKPTLVKVSGIDKQQVGQVAAEIRAFRKPEPYKGKGVRYVGEFVRSKEGKKK</sequence>
<comment type="function">
    <text evidence="4 6">This protein binds to the 23S rRNA, and is important in its secondary structure. It is located near the subunit interface in the base of the L7/L12 stalk, and near the tRNA binding site of the peptidyltransferase center.</text>
</comment>
<evidence type="ECO:0000259" key="7">
    <source>
        <dbReference type="Pfam" id="PF00347"/>
    </source>
</evidence>
<keyword evidence="3 4" id="KW-0687">Ribonucleoprotein</keyword>
<evidence type="ECO:0000256" key="6">
    <source>
        <dbReference type="RuleBase" id="RU003870"/>
    </source>
</evidence>
<dbReference type="PIRSF" id="PIRSF002162">
    <property type="entry name" value="Ribosomal_L6"/>
    <property type="match status" value="1"/>
</dbReference>
<protein>
    <recommendedName>
        <fullName evidence="4">Large ribosomal subunit protein uL6</fullName>
    </recommendedName>
</protein>
<feature type="domain" description="Large ribosomal subunit protein uL6 alpha-beta" evidence="7">
    <location>
        <begin position="91"/>
        <end position="164"/>
    </location>
</feature>
<dbReference type="EMBL" id="RBII01000001">
    <property type="protein sequence ID" value="RKQ72225.1"/>
    <property type="molecule type" value="Genomic_DNA"/>
</dbReference>
<dbReference type="InterPro" id="IPR020040">
    <property type="entry name" value="Ribosomal_uL6_a/b-dom"/>
</dbReference>
<accession>A0A420WMW6</accession>
<dbReference type="Proteomes" id="UP000282211">
    <property type="component" value="Unassembled WGS sequence"/>
</dbReference>
<comment type="caution">
    <text evidence="8">The sequence shown here is derived from an EMBL/GenBank/DDBJ whole genome shotgun (WGS) entry which is preliminary data.</text>
</comment>
<dbReference type="OrthoDB" id="9805007at2"/>
<reference evidence="8 9" key="1">
    <citation type="submission" date="2018-10" db="EMBL/GenBank/DDBJ databases">
        <title>Genomic Encyclopedia of Type Strains, Phase IV (KMG-IV): sequencing the most valuable type-strain genomes for metagenomic binning, comparative biology and taxonomic classification.</title>
        <authorList>
            <person name="Goeker M."/>
        </authorList>
    </citation>
    <scope>NUCLEOTIDE SEQUENCE [LARGE SCALE GENOMIC DNA]</scope>
    <source>
        <strain evidence="8 9">DSM 22008</strain>
    </source>
</reference>
<evidence type="ECO:0000256" key="1">
    <source>
        <dbReference type="ARBA" id="ARBA00009356"/>
    </source>
</evidence>
<dbReference type="PANTHER" id="PTHR11655">
    <property type="entry name" value="60S/50S RIBOSOMAL PROTEIN L6/L9"/>
    <property type="match status" value="1"/>
</dbReference>
<name>A0A420WMW6_9PROT</name>
<evidence type="ECO:0000256" key="5">
    <source>
        <dbReference type="RuleBase" id="RU003869"/>
    </source>
</evidence>
<dbReference type="FunCoup" id="A0A420WMW6">
    <property type="interactions" value="625"/>
</dbReference>
<dbReference type="InterPro" id="IPR000702">
    <property type="entry name" value="Ribosomal_uL6-like"/>
</dbReference>
<dbReference type="GO" id="GO:0003735">
    <property type="term" value="F:structural constituent of ribosome"/>
    <property type="evidence" value="ECO:0007669"/>
    <property type="project" value="UniProtKB-UniRule"/>
</dbReference>
<comment type="similarity">
    <text evidence="1 4 5">Belongs to the universal ribosomal protein uL6 family.</text>
</comment>
<evidence type="ECO:0000313" key="9">
    <source>
        <dbReference type="Proteomes" id="UP000282211"/>
    </source>
</evidence>